<dbReference type="InterPro" id="IPR013087">
    <property type="entry name" value="Znf_C2H2_type"/>
</dbReference>
<feature type="compositionally biased region" description="Basic and acidic residues" evidence="2">
    <location>
        <begin position="1180"/>
        <end position="1189"/>
    </location>
</feature>
<dbReference type="PROSITE" id="PS00028">
    <property type="entry name" value="ZINC_FINGER_C2H2_1"/>
    <property type="match status" value="1"/>
</dbReference>
<evidence type="ECO:0000259" key="3">
    <source>
        <dbReference type="PROSITE" id="PS50157"/>
    </source>
</evidence>
<evidence type="ECO:0000313" key="4">
    <source>
        <dbReference type="EMBL" id="KAG1785210.1"/>
    </source>
</evidence>
<dbReference type="GeneID" id="64594701"/>
<reference evidence="4" key="1">
    <citation type="journal article" date="2020" name="New Phytol.">
        <title>Comparative genomics reveals dynamic genome evolution in host specialist ectomycorrhizal fungi.</title>
        <authorList>
            <person name="Lofgren L.A."/>
            <person name="Nguyen N.H."/>
            <person name="Vilgalys R."/>
            <person name="Ruytinx J."/>
            <person name="Liao H.L."/>
            <person name="Branco S."/>
            <person name="Kuo A."/>
            <person name="LaButti K."/>
            <person name="Lipzen A."/>
            <person name="Andreopoulos W."/>
            <person name="Pangilinan J."/>
            <person name="Riley R."/>
            <person name="Hundley H."/>
            <person name="Na H."/>
            <person name="Barry K."/>
            <person name="Grigoriev I.V."/>
            <person name="Stajich J.E."/>
            <person name="Kennedy P.G."/>
        </authorList>
    </citation>
    <scope>NUCLEOTIDE SEQUENCE</scope>
    <source>
        <strain evidence="4">S12</strain>
    </source>
</reference>
<feature type="region of interest" description="Disordered" evidence="2">
    <location>
        <begin position="1173"/>
        <end position="1198"/>
    </location>
</feature>
<proteinExistence type="predicted"/>
<keyword evidence="1" id="KW-0479">Metal-binding</keyword>
<keyword evidence="1" id="KW-0862">Zinc</keyword>
<dbReference type="Pfam" id="PF12013">
    <property type="entry name" value="OrsD"/>
    <property type="match status" value="1"/>
</dbReference>
<protein>
    <recommendedName>
        <fullName evidence="3">C2H2-type domain-containing protein</fullName>
    </recommendedName>
</protein>
<feature type="compositionally biased region" description="Basic residues" evidence="2">
    <location>
        <begin position="1220"/>
        <end position="1229"/>
    </location>
</feature>
<feature type="domain" description="C2H2-type" evidence="3">
    <location>
        <begin position="40"/>
        <end position="70"/>
    </location>
</feature>
<evidence type="ECO:0000313" key="5">
    <source>
        <dbReference type="Proteomes" id="UP000719766"/>
    </source>
</evidence>
<dbReference type="EMBL" id="JABBWE010000116">
    <property type="protein sequence ID" value="KAG1785210.1"/>
    <property type="molecule type" value="Genomic_DNA"/>
</dbReference>
<dbReference type="InterPro" id="IPR022698">
    <property type="entry name" value="OrsD"/>
</dbReference>
<dbReference type="AlphaFoldDB" id="A0A9P7ABQ4"/>
<dbReference type="PROSITE" id="PS50157">
    <property type="entry name" value="ZINC_FINGER_C2H2_2"/>
    <property type="match status" value="1"/>
</dbReference>
<accession>A0A9P7ABQ4</accession>
<dbReference type="RefSeq" id="XP_041152695.1">
    <property type="nucleotide sequence ID" value="XM_041300937.1"/>
</dbReference>
<organism evidence="4 5">
    <name type="scientific">Suillus plorans</name>
    <dbReference type="NCBI Taxonomy" id="116603"/>
    <lineage>
        <taxon>Eukaryota</taxon>
        <taxon>Fungi</taxon>
        <taxon>Dikarya</taxon>
        <taxon>Basidiomycota</taxon>
        <taxon>Agaricomycotina</taxon>
        <taxon>Agaricomycetes</taxon>
        <taxon>Agaricomycetidae</taxon>
        <taxon>Boletales</taxon>
        <taxon>Suillineae</taxon>
        <taxon>Suillaceae</taxon>
        <taxon>Suillus</taxon>
    </lineage>
</organism>
<feature type="non-terminal residue" evidence="4">
    <location>
        <position position="1255"/>
    </location>
</feature>
<name>A0A9P7ABQ4_9AGAM</name>
<evidence type="ECO:0000256" key="1">
    <source>
        <dbReference type="PROSITE-ProRule" id="PRU00042"/>
    </source>
</evidence>
<sequence>MGPFQTSKTARKHRYRYHSVPIQFLIGGLQYIIGQSDGKYTCPLPECKTMFKKREDMQSHITTDHNEDEKVKVFDTPDYRLTFIVVAPYHVIVHQNAIPDDISTVCSGAVLPDIVVHKASSAQDIGVRGSSINVESRTVSLLPSVDYLMSNEVLDSLGIPSATLQSFLDFCSESHIYDKPEHVKLPTPGGPPVQLIAGPSDGFACTASADCAYVVKDISTMQRHSREAHRNIGLIEIKYRSCQVQRIFTGVRNSYFEVSHNVAAGTRPDVKAILQATFLPAIDVALVVPADTERERTPLTRFMGWDKFKVDLRMNPAQRRAADEIKSKHTDDEHDGILVDLASTVREHMAKASTILDGHPHRLSLSKLLLYGDAIPRDNDSHWRPVSDDNADYPNFMLQLMRSIMRIHLGFPLDFSFQLSAVQTHCLEELVSVLRDEDASPRTRMIVYHNLAWSLVDADPDLCVVDRWANPIKRAIWLRALRPDGNFCEASTLTPDLAKLKYFCNITSLLEALMDKEEDTDSVHFDDHDRVIRVHQRVLRLGRATTFNIVYEMQQYASSVSFNQTKEPNVYVDPDVKSITIGTETMFMDKLRDGIQRLLQDLKFRYLELTHDVVMLKVVPEQVKDDLTNSTRGYSLLSEEPFYRKRHDLLFHLVDEYDLAIVDNAGRLAWNIPAIKDLLRRSLRVWEPLYHLMYITTHISCRGTQFIDHKVSNADRHRNLFMQGNEMFLLTGYSKKTGITDRDSCTPGFVPKDIAFWVLEMLAGGLRTAEAILAGVAYGTQSEHIYRTYLCVGDGERISPTVFSARLHHWNHDYFDCRWGVRDFRQCAITIGREFITPDDSYDQADNILAESADHSTGVDLSYYAVVQGAVPRLSNNSMCRHRWMGDQWHSILGLGPLPPPEPIRISRKNIANGTSLQSMLDMVRKTTKETLTSFLDAHASKILQHTVCSTSAQHSKDATANVTMREISSPLPSTWKDRSLRLSGHLDDLFYDESEVIHPDLPLSSGTSGYNENSSMNHSVAVSPTASGYIQCGNMLSDSPLPSSSITSISRTEYIEGSVTSSGIVPTSDKGELTPIYDRKGKGRAYEPGTQVALKDIPGSSPVFDDAMSSTISPVANVKRKRGTYKAREVRPTDVGISSTERHTSHFLQQHQSIPDMSSETPLPSNVYRTQKHAIQQKRPIEDQEEHSRRPKRIRRLSMEEIIISSDQDISSVEEIPSKRRHGQRPAMRKTPVEVVTISSSDSDSSPDENIPIK</sequence>
<keyword evidence="1" id="KW-0863">Zinc-finger</keyword>
<dbReference type="Proteomes" id="UP000719766">
    <property type="component" value="Unassembled WGS sequence"/>
</dbReference>
<dbReference type="SMART" id="SM00355">
    <property type="entry name" value="ZnF_C2H2"/>
    <property type="match status" value="2"/>
</dbReference>
<evidence type="ECO:0000256" key="2">
    <source>
        <dbReference type="SAM" id="MobiDB-lite"/>
    </source>
</evidence>
<dbReference type="GO" id="GO:0008270">
    <property type="term" value="F:zinc ion binding"/>
    <property type="evidence" value="ECO:0007669"/>
    <property type="project" value="UniProtKB-KW"/>
</dbReference>
<gene>
    <name evidence="4" type="ORF">HD556DRAFT_1314471</name>
</gene>
<keyword evidence="5" id="KW-1185">Reference proteome</keyword>
<dbReference type="OrthoDB" id="2674601at2759"/>
<feature type="region of interest" description="Disordered" evidence="2">
    <location>
        <begin position="1213"/>
        <end position="1255"/>
    </location>
</feature>
<comment type="caution">
    <text evidence="4">The sequence shown here is derived from an EMBL/GenBank/DDBJ whole genome shotgun (WGS) entry which is preliminary data.</text>
</comment>